<name>A0A2I1N9C3_9BACT</name>
<protein>
    <submittedName>
        <fullName evidence="7">Secretion protein HlyD</fullName>
    </submittedName>
</protein>
<dbReference type="Gene3D" id="2.40.50.100">
    <property type="match status" value="1"/>
</dbReference>
<dbReference type="Pfam" id="PF25990">
    <property type="entry name" value="Beta-barrel_YknX"/>
    <property type="match status" value="1"/>
</dbReference>
<evidence type="ECO:0000256" key="4">
    <source>
        <dbReference type="SAM" id="Phobius"/>
    </source>
</evidence>
<accession>A0A2I1N9C3</accession>
<keyword evidence="2 3" id="KW-0175">Coiled coil</keyword>
<feature type="coiled-coil region" evidence="3">
    <location>
        <begin position="139"/>
        <end position="173"/>
    </location>
</feature>
<organism evidence="7 8">
    <name type="scientific">Campylobacter ureolyticus</name>
    <dbReference type="NCBI Taxonomy" id="827"/>
    <lineage>
        <taxon>Bacteria</taxon>
        <taxon>Pseudomonadati</taxon>
        <taxon>Campylobacterota</taxon>
        <taxon>Epsilonproteobacteria</taxon>
        <taxon>Campylobacterales</taxon>
        <taxon>Campylobacteraceae</taxon>
        <taxon>Campylobacter</taxon>
    </lineage>
</organism>
<proteinExistence type="predicted"/>
<dbReference type="SUPFAM" id="SSF111369">
    <property type="entry name" value="HlyD-like secretion proteins"/>
    <property type="match status" value="2"/>
</dbReference>
<dbReference type="Gene3D" id="2.40.30.170">
    <property type="match status" value="1"/>
</dbReference>
<dbReference type="InterPro" id="IPR059052">
    <property type="entry name" value="HH_YbhG-like"/>
</dbReference>
<evidence type="ECO:0000256" key="1">
    <source>
        <dbReference type="ARBA" id="ARBA00004196"/>
    </source>
</evidence>
<dbReference type="AlphaFoldDB" id="A0A2I1N9C3"/>
<dbReference type="GO" id="GO:0030313">
    <property type="term" value="C:cell envelope"/>
    <property type="evidence" value="ECO:0007669"/>
    <property type="project" value="UniProtKB-SubCell"/>
</dbReference>
<dbReference type="PANTHER" id="PTHR32347:SF29">
    <property type="entry name" value="UPF0194 MEMBRANE PROTEIN YBHG"/>
    <property type="match status" value="1"/>
</dbReference>
<evidence type="ECO:0000313" key="8">
    <source>
        <dbReference type="Proteomes" id="UP000234639"/>
    </source>
</evidence>
<dbReference type="InterPro" id="IPR058636">
    <property type="entry name" value="Beta-barrel_YknX"/>
</dbReference>
<evidence type="ECO:0000259" key="5">
    <source>
        <dbReference type="Pfam" id="PF25881"/>
    </source>
</evidence>
<dbReference type="Pfam" id="PF25881">
    <property type="entry name" value="HH_YBHG"/>
    <property type="match status" value="1"/>
</dbReference>
<comment type="caution">
    <text evidence="7">The sequence shown here is derived from an EMBL/GenBank/DDBJ whole genome shotgun (WGS) entry which is preliminary data.</text>
</comment>
<evidence type="ECO:0000259" key="6">
    <source>
        <dbReference type="Pfam" id="PF25990"/>
    </source>
</evidence>
<feature type="domain" description="YbhG-like alpha-helical hairpin" evidence="5">
    <location>
        <begin position="81"/>
        <end position="182"/>
    </location>
</feature>
<gene>
    <name evidence="7" type="ORF">CYJ41_05835</name>
</gene>
<dbReference type="EMBL" id="PKHU01000005">
    <property type="protein sequence ID" value="PKZ28949.1"/>
    <property type="molecule type" value="Genomic_DNA"/>
</dbReference>
<dbReference type="PANTHER" id="PTHR32347">
    <property type="entry name" value="EFFLUX SYSTEM COMPONENT YKNX-RELATED"/>
    <property type="match status" value="1"/>
</dbReference>
<sequence length="323" mass="36765">MKKAVTILLIIGFIIIGYFFFQKQNLLKNNELVFYGNIDSQTSTLSFRFLGEISEIYKDEGNLVKAGDKLAELDKSYLLNKLDELKSQISLNEIKLSKLEKGFREEDIAKAKANLDISKASLNEARISFNRQAKLIKLKATSQDAYTKAKSNLESLEANFDLAKAEYEKLKNGYEKEDIASQIELINSLKINAEKIKLDMQNYSLTSPIDGIIQTKFKEIGEISNPGEPVFEISKKDNFFVRAYIDEPYMGKIKIGDGVLVYSDIKDEPYKGHISFISNVAEFTPKNVQTIKLRADLVYRFKVDIDKSDDKLKQGMPVHIKLK</sequence>
<dbReference type="Gene3D" id="1.10.287.470">
    <property type="entry name" value="Helix hairpin bin"/>
    <property type="match status" value="1"/>
</dbReference>
<evidence type="ECO:0000256" key="3">
    <source>
        <dbReference type="SAM" id="Coils"/>
    </source>
</evidence>
<comment type="subcellular location">
    <subcellularLocation>
        <location evidence="1">Cell envelope</location>
    </subcellularLocation>
</comment>
<dbReference type="Proteomes" id="UP000234639">
    <property type="component" value="Unassembled WGS sequence"/>
</dbReference>
<keyword evidence="4" id="KW-0812">Transmembrane</keyword>
<dbReference type="PRINTS" id="PR01490">
    <property type="entry name" value="RTXTOXIND"/>
</dbReference>
<keyword evidence="4" id="KW-0472">Membrane</keyword>
<evidence type="ECO:0000256" key="2">
    <source>
        <dbReference type="ARBA" id="ARBA00023054"/>
    </source>
</evidence>
<reference evidence="7 8" key="1">
    <citation type="submission" date="2017-12" db="EMBL/GenBank/DDBJ databases">
        <title>Phylogenetic diversity of female urinary microbiome.</title>
        <authorList>
            <person name="Thomas-White K."/>
            <person name="Wolfe A.J."/>
        </authorList>
    </citation>
    <scope>NUCLEOTIDE SEQUENCE [LARGE SCALE GENOMIC DNA]</scope>
    <source>
        <strain evidence="7 8">UMB0112</strain>
    </source>
</reference>
<feature type="domain" description="YknX-like beta-barrel" evidence="6">
    <location>
        <begin position="241"/>
        <end position="320"/>
    </location>
</feature>
<dbReference type="InterPro" id="IPR050465">
    <property type="entry name" value="UPF0194_transport"/>
</dbReference>
<feature type="transmembrane region" description="Helical" evidence="4">
    <location>
        <begin position="5"/>
        <end position="21"/>
    </location>
</feature>
<evidence type="ECO:0000313" key="7">
    <source>
        <dbReference type="EMBL" id="PKZ28949.1"/>
    </source>
</evidence>
<dbReference type="RefSeq" id="WP_101637356.1">
    <property type="nucleotide sequence ID" value="NZ_JAPXGN010000003.1"/>
</dbReference>
<keyword evidence="4" id="KW-1133">Transmembrane helix</keyword>